<evidence type="ECO:0000313" key="2">
    <source>
        <dbReference type="Proteomes" id="UP000270873"/>
    </source>
</evidence>
<organism evidence="1 2">
    <name type="scientific">Pseudomonas amygdali pv. photiniae</name>
    <dbReference type="NCBI Taxonomy" id="251724"/>
    <lineage>
        <taxon>Bacteria</taxon>
        <taxon>Pseudomonadati</taxon>
        <taxon>Pseudomonadota</taxon>
        <taxon>Gammaproteobacteria</taxon>
        <taxon>Pseudomonadales</taxon>
        <taxon>Pseudomonadaceae</taxon>
        <taxon>Pseudomonas</taxon>
        <taxon>Pseudomonas amygdali</taxon>
    </lineage>
</organism>
<proteinExistence type="predicted"/>
<reference evidence="1 2" key="1">
    <citation type="submission" date="2018-08" db="EMBL/GenBank/DDBJ databases">
        <title>Recombination of ecologically and evolutionarily significant loci maintains genetic cohesion in the Pseudomonas syringae species complex.</title>
        <authorList>
            <person name="Dillon M."/>
            <person name="Thakur S."/>
            <person name="Almeida R.N.D."/>
            <person name="Weir B.S."/>
            <person name="Guttman D.S."/>
        </authorList>
    </citation>
    <scope>NUCLEOTIDE SEQUENCE [LARGE SCALE GENOMIC DNA]</scope>
    <source>
        <strain evidence="1 2">ICMP 7847</strain>
    </source>
</reference>
<name>A0A658KIB6_PSEA0</name>
<accession>A0A658KIB6</accession>
<sequence>QRLPSALVFVSHASTFYALKELLWVVYIEPTPNKNILKKPKNPHA</sequence>
<evidence type="ECO:0000313" key="1">
    <source>
        <dbReference type="EMBL" id="RMS48263.1"/>
    </source>
</evidence>
<dbReference type="Proteomes" id="UP000270873">
    <property type="component" value="Unassembled WGS sequence"/>
</dbReference>
<gene>
    <name evidence="1" type="ORF">ALP66_00940</name>
</gene>
<comment type="caution">
    <text evidence="1">The sequence shown here is derived from an EMBL/GenBank/DDBJ whole genome shotgun (WGS) entry which is preliminary data.</text>
</comment>
<feature type="non-terminal residue" evidence="1">
    <location>
        <position position="1"/>
    </location>
</feature>
<dbReference type="AlphaFoldDB" id="A0A658KIB6"/>
<dbReference type="EMBL" id="RBSP01000395">
    <property type="protein sequence ID" value="RMS48263.1"/>
    <property type="molecule type" value="Genomic_DNA"/>
</dbReference>
<protein>
    <submittedName>
        <fullName evidence="1">Uncharacterized protein</fullName>
    </submittedName>
</protein>